<sequence>MREIRKIGRRKRERDGRSFADVLKGNAITSSLREHCRVKLQSEGNLETASRIDEEEDIMVDHKLVRIRVIENEEFCPSWEFETNIPDYTDLSSDSDDDFVVDEEMEGDTEDESFDRVSYSFSKNDLSKDNANKVGESERMRKTSKMIADSCSVMASENEKREMPETGDRTVNGKIDSPILDEKEGDVSILKVVAGEEYGCNYDRGFYQ</sequence>
<keyword evidence="2" id="KW-1185">Reference proteome</keyword>
<proteinExistence type="predicted"/>
<name>A0ACB8ZUI6_ARCLA</name>
<organism evidence="1 2">
    <name type="scientific">Arctium lappa</name>
    <name type="common">Greater burdock</name>
    <name type="synonym">Lappa major</name>
    <dbReference type="NCBI Taxonomy" id="4217"/>
    <lineage>
        <taxon>Eukaryota</taxon>
        <taxon>Viridiplantae</taxon>
        <taxon>Streptophyta</taxon>
        <taxon>Embryophyta</taxon>
        <taxon>Tracheophyta</taxon>
        <taxon>Spermatophyta</taxon>
        <taxon>Magnoliopsida</taxon>
        <taxon>eudicotyledons</taxon>
        <taxon>Gunneridae</taxon>
        <taxon>Pentapetalae</taxon>
        <taxon>asterids</taxon>
        <taxon>campanulids</taxon>
        <taxon>Asterales</taxon>
        <taxon>Asteraceae</taxon>
        <taxon>Carduoideae</taxon>
        <taxon>Cardueae</taxon>
        <taxon>Arctiinae</taxon>
        <taxon>Arctium</taxon>
    </lineage>
</organism>
<evidence type="ECO:0000313" key="2">
    <source>
        <dbReference type="Proteomes" id="UP001055879"/>
    </source>
</evidence>
<reference evidence="2" key="1">
    <citation type="journal article" date="2022" name="Mol. Ecol. Resour.">
        <title>The genomes of chicory, endive, great burdock and yacon provide insights into Asteraceae palaeo-polyploidization history and plant inulin production.</title>
        <authorList>
            <person name="Fan W."/>
            <person name="Wang S."/>
            <person name="Wang H."/>
            <person name="Wang A."/>
            <person name="Jiang F."/>
            <person name="Liu H."/>
            <person name="Zhao H."/>
            <person name="Xu D."/>
            <person name="Zhang Y."/>
        </authorList>
    </citation>
    <scope>NUCLEOTIDE SEQUENCE [LARGE SCALE GENOMIC DNA]</scope>
    <source>
        <strain evidence="2">cv. Niubang</strain>
    </source>
</reference>
<accession>A0ACB8ZUI6</accession>
<dbReference type="Proteomes" id="UP001055879">
    <property type="component" value="Linkage Group LG09"/>
</dbReference>
<gene>
    <name evidence="1" type="ORF">L6452_26927</name>
</gene>
<reference evidence="1 2" key="2">
    <citation type="journal article" date="2022" name="Mol. Ecol. Resour.">
        <title>The genomes of chicory, endive, great burdock and yacon provide insights into Asteraceae paleo-polyploidization history and plant inulin production.</title>
        <authorList>
            <person name="Fan W."/>
            <person name="Wang S."/>
            <person name="Wang H."/>
            <person name="Wang A."/>
            <person name="Jiang F."/>
            <person name="Liu H."/>
            <person name="Zhao H."/>
            <person name="Xu D."/>
            <person name="Zhang Y."/>
        </authorList>
    </citation>
    <scope>NUCLEOTIDE SEQUENCE [LARGE SCALE GENOMIC DNA]</scope>
    <source>
        <strain evidence="2">cv. Niubang</strain>
    </source>
</reference>
<comment type="caution">
    <text evidence="1">The sequence shown here is derived from an EMBL/GenBank/DDBJ whole genome shotgun (WGS) entry which is preliminary data.</text>
</comment>
<evidence type="ECO:0000313" key="1">
    <source>
        <dbReference type="EMBL" id="KAI3701677.1"/>
    </source>
</evidence>
<protein>
    <submittedName>
        <fullName evidence="1">Uncharacterized protein</fullName>
    </submittedName>
</protein>
<dbReference type="EMBL" id="CM042055">
    <property type="protein sequence ID" value="KAI3701677.1"/>
    <property type="molecule type" value="Genomic_DNA"/>
</dbReference>